<dbReference type="Gene3D" id="1.10.287.1490">
    <property type="match status" value="1"/>
</dbReference>
<keyword evidence="3" id="KW-0812">Transmembrane</keyword>
<reference evidence="4 5" key="1">
    <citation type="journal article" date="2016" name="Mol. Biol. Evol.">
        <title>Genome-Wide Survey of Gut Fungi (Harpellales) Reveals the First Horizontally Transferred Ubiquitin Gene from a Mosquito Host.</title>
        <authorList>
            <person name="Wang Y."/>
            <person name="White M.M."/>
            <person name="Kvist S."/>
            <person name="Moncalvo J.M."/>
        </authorList>
    </citation>
    <scope>NUCLEOTIDE SEQUENCE [LARGE SCALE GENOMIC DNA]</scope>
    <source>
        <strain evidence="4 5">ALG-7-W6</strain>
    </source>
</reference>
<keyword evidence="5" id="KW-1185">Reference proteome</keyword>
<sequence>MASEKEKPELKVGDPLTAEIIARIKRVEKNDKKLVDLARAYNNVNQARKEIEVVLKAETPIEKISDIEGLTDHFKNTKLKLQMSQTEINRMSQELLEYKARIQGMTSLRNENNSLKNDLEDIKSKLDARDLELNETKKSLALKKSENEVLTTDLGKFQNISEELETLKKEFSQSSVKIETLSNSLSVAEITINNQNEELTRSMSEKESLISDLKKFKEDLNHLKSENSDLLDKNSTLDSELKKLNSVDSELEELKKLNQELQDKISESSLVNNTESIPQESSITNSETALDFKSCAQNLISSFDIEPLGGMTDPETLDLVSQAMKKLSIIYPKSQESHSPIHSSDSILTKDQIIEVVTNCIDGKYNSLSDQNRLATKKKQNKNKNKKSSTSTENIQSKPPAIASGASLEQIRNISKVLETYLKKSLPESETDVDSATESSSSIITNNLHLKSLEDSLKKSLAEEENLKKINHDICKELDENSIRDKKLIDDLNSKLNENIEAIKKNQLEIEKLKSINFDSNNKADLLSQNVSDLQSKIKAIDEENLALKNDLETNISEKNSLKESLTKKIDDLSLEKTILENSSKKIAQEKDGLVKKLDDSSKLIDILKKNISDLELQISSLKSDNEKLSKQQIVFARASKESTIKNIELEKSLQEKTKLVQASSTRLNDTNKEFESLKINFNRLSSENKNLNQANLKMSNEVTNLKSEVLSKNKLLTESSDKNEKLNAMVSQQNSKVKELVEKIDSLNNTIATLEGKIPALQQDLIQSRNLFSEKSAMCSELQSKIANLEFINDKNSKKYEQDKSSYEAELASLTRELNEIQDQKALEITKLKESISKLTSESHSKVELSKPLYSESEWISMNKKCDEQLIEIQSLKSNLEKLDEKLNSLTNENIELKASSTSVSELKLQLEAKNEESKLANIRWKRIHHALKDEIRRLQRESNSDSASFITESLPGSTPITGSNSFKNVPVMSRAETKNSGLRTSSLTSSVYGGSFSLNNSNSNTSKNNIVLESSSHELLKKSSLGIGVKDISHPESTSHPKIESTGLKKEKGSISPYFGDPSHIPNTPQPISGTSSSINAIQRKKESNSNAKSHSPSPSDSSAKSFSEKSSDPNYINVDYLRNVLFKFFNDKDRRVSFCYIFQSLILSFILIFILIFRTKWCQFYLYFLNALPRISN</sequence>
<comment type="caution">
    <text evidence="4">The sequence shown here is derived from an EMBL/GenBank/DDBJ whole genome shotgun (WGS) entry which is preliminary data.</text>
</comment>
<feature type="region of interest" description="Disordered" evidence="2">
    <location>
        <begin position="1033"/>
        <end position="1113"/>
    </location>
</feature>
<evidence type="ECO:0000313" key="4">
    <source>
        <dbReference type="EMBL" id="OLY82168.1"/>
    </source>
</evidence>
<feature type="compositionally biased region" description="Basic and acidic residues" evidence="2">
    <location>
        <begin position="1033"/>
        <end position="1055"/>
    </location>
</feature>
<feature type="compositionally biased region" description="Polar residues" evidence="2">
    <location>
        <begin position="1067"/>
        <end position="1083"/>
    </location>
</feature>
<keyword evidence="3" id="KW-1133">Transmembrane helix</keyword>
<dbReference type="PANTHER" id="PTHR23159:SF31">
    <property type="entry name" value="CENTROSOME-ASSOCIATED PROTEIN CEP250 ISOFORM X1"/>
    <property type="match status" value="1"/>
</dbReference>
<accession>A0A1R0GZA2</accession>
<feature type="compositionally biased region" description="Low complexity" evidence="2">
    <location>
        <begin position="1091"/>
        <end position="1108"/>
    </location>
</feature>
<feature type="region of interest" description="Disordered" evidence="2">
    <location>
        <begin position="372"/>
        <end position="406"/>
    </location>
</feature>
<keyword evidence="1" id="KW-0175">Coiled coil</keyword>
<evidence type="ECO:0000256" key="2">
    <source>
        <dbReference type="SAM" id="MobiDB-lite"/>
    </source>
</evidence>
<dbReference type="AlphaFoldDB" id="A0A1R0GZA2"/>
<dbReference type="Proteomes" id="UP000187455">
    <property type="component" value="Unassembled WGS sequence"/>
</dbReference>
<feature type="coiled-coil region" evidence="1">
    <location>
        <begin position="668"/>
        <end position="765"/>
    </location>
</feature>
<evidence type="ECO:0000256" key="3">
    <source>
        <dbReference type="SAM" id="Phobius"/>
    </source>
</evidence>
<protein>
    <submittedName>
        <fullName evidence="4">Uncharacterized protein</fullName>
    </submittedName>
</protein>
<feature type="coiled-coil region" evidence="1">
    <location>
        <begin position="81"/>
        <end position="132"/>
    </location>
</feature>
<feature type="coiled-coil region" evidence="1">
    <location>
        <begin position="798"/>
        <end position="832"/>
    </location>
</feature>
<dbReference type="OrthoDB" id="5598868at2759"/>
<proteinExistence type="predicted"/>
<dbReference type="PANTHER" id="PTHR23159">
    <property type="entry name" value="CENTROSOMAL PROTEIN 2"/>
    <property type="match status" value="1"/>
</dbReference>
<feature type="compositionally biased region" description="Basic residues" evidence="2">
    <location>
        <begin position="375"/>
        <end position="387"/>
    </location>
</feature>
<feature type="coiled-coil region" evidence="1">
    <location>
        <begin position="450"/>
        <end position="632"/>
    </location>
</feature>
<name>A0A1R0GZA2_9FUNG</name>
<feature type="coiled-coil region" evidence="1">
    <location>
        <begin position="867"/>
        <end position="943"/>
    </location>
</feature>
<gene>
    <name evidence="4" type="ORF">AYI68_g3717</name>
</gene>
<dbReference type="EMBL" id="LSSL01001830">
    <property type="protein sequence ID" value="OLY82168.1"/>
    <property type="molecule type" value="Genomic_DNA"/>
</dbReference>
<keyword evidence="3" id="KW-0472">Membrane</keyword>
<feature type="transmembrane region" description="Helical" evidence="3">
    <location>
        <begin position="1143"/>
        <end position="1160"/>
    </location>
</feature>
<evidence type="ECO:0000313" key="5">
    <source>
        <dbReference type="Proteomes" id="UP000187455"/>
    </source>
</evidence>
<organism evidence="4 5">
    <name type="scientific">Smittium mucronatum</name>
    <dbReference type="NCBI Taxonomy" id="133383"/>
    <lineage>
        <taxon>Eukaryota</taxon>
        <taxon>Fungi</taxon>
        <taxon>Fungi incertae sedis</taxon>
        <taxon>Zoopagomycota</taxon>
        <taxon>Kickxellomycotina</taxon>
        <taxon>Harpellomycetes</taxon>
        <taxon>Harpellales</taxon>
        <taxon>Legeriomycetaceae</taxon>
        <taxon>Smittium</taxon>
    </lineage>
</organism>
<evidence type="ECO:0000256" key="1">
    <source>
        <dbReference type="SAM" id="Coils"/>
    </source>
</evidence>
<feature type="coiled-coil region" evidence="1">
    <location>
        <begin position="178"/>
        <end position="271"/>
    </location>
</feature>